<dbReference type="CDD" id="cd03257">
    <property type="entry name" value="ABC_NikE_OppD_transporters"/>
    <property type="match status" value="1"/>
</dbReference>
<dbReference type="InterPro" id="IPR013563">
    <property type="entry name" value="Oligopep_ABC_C"/>
</dbReference>
<dbReference type="GO" id="GO:0005886">
    <property type="term" value="C:plasma membrane"/>
    <property type="evidence" value="ECO:0007669"/>
    <property type="project" value="UniProtKB-SubCell"/>
</dbReference>
<evidence type="ECO:0000259" key="6">
    <source>
        <dbReference type="PROSITE" id="PS50893"/>
    </source>
</evidence>
<feature type="domain" description="ABC transporter" evidence="6">
    <location>
        <begin position="6"/>
        <end position="257"/>
    </location>
</feature>
<comment type="similarity">
    <text evidence="2">Belongs to the ABC transporter superfamily.</text>
</comment>
<dbReference type="NCBIfam" id="NF008453">
    <property type="entry name" value="PRK11308.1"/>
    <property type="match status" value="1"/>
</dbReference>
<evidence type="ECO:0000256" key="2">
    <source>
        <dbReference type="ARBA" id="ARBA00005417"/>
    </source>
</evidence>
<dbReference type="InterPro" id="IPR050319">
    <property type="entry name" value="ABC_transp_ATP-bind"/>
</dbReference>
<dbReference type="FunFam" id="3.40.50.300:FF:000016">
    <property type="entry name" value="Oligopeptide ABC transporter ATP-binding component"/>
    <property type="match status" value="1"/>
</dbReference>
<keyword evidence="5 7" id="KW-0067">ATP-binding</keyword>
<evidence type="ECO:0000256" key="3">
    <source>
        <dbReference type="ARBA" id="ARBA00022448"/>
    </source>
</evidence>
<dbReference type="PROSITE" id="PS00211">
    <property type="entry name" value="ABC_TRANSPORTER_1"/>
    <property type="match status" value="1"/>
</dbReference>
<dbReference type="NCBIfam" id="TIGR01727">
    <property type="entry name" value="oligo_HPY"/>
    <property type="match status" value="1"/>
</dbReference>
<dbReference type="InterPro" id="IPR003439">
    <property type="entry name" value="ABC_transporter-like_ATP-bd"/>
</dbReference>
<dbReference type="AlphaFoldDB" id="A0A916VVD5"/>
<dbReference type="Pfam" id="PF08352">
    <property type="entry name" value="oligo_HPY"/>
    <property type="match status" value="1"/>
</dbReference>
<name>A0A916VVD5_9HYPH</name>
<dbReference type="PANTHER" id="PTHR43776">
    <property type="entry name" value="TRANSPORT ATP-BINDING PROTEIN"/>
    <property type="match status" value="1"/>
</dbReference>
<evidence type="ECO:0000313" key="8">
    <source>
        <dbReference type="Proteomes" id="UP000596977"/>
    </source>
</evidence>
<keyword evidence="4" id="KW-0547">Nucleotide-binding</keyword>
<evidence type="ECO:0000256" key="1">
    <source>
        <dbReference type="ARBA" id="ARBA00004417"/>
    </source>
</evidence>
<dbReference type="EMBL" id="BMKB01000001">
    <property type="protein sequence ID" value="GGA40310.1"/>
    <property type="molecule type" value="Genomic_DNA"/>
</dbReference>
<keyword evidence="3" id="KW-0813">Transport</keyword>
<organism evidence="7 8">
    <name type="scientific">Pelagibacterium lentulum</name>
    <dbReference type="NCBI Taxonomy" id="2029865"/>
    <lineage>
        <taxon>Bacteria</taxon>
        <taxon>Pseudomonadati</taxon>
        <taxon>Pseudomonadota</taxon>
        <taxon>Alphaproteobacteria</taxon>
        <taxon>Hyphomicrobiales</taxon>
        <taxon>Devosiaceae</taxon>
        <taxon>Pelagibacterium</taxon>
    </lineage>
</organism>
<dbReference type="Proteomes" id="UP000596977">
    <property type="component" value="Unassembled WGS sequence"/>
</dbReference>
<accession>A0A916VVD5</accession>
<dbReference type="Pfam" id="PF00005">
    <property type="entry name" value="ABC_tran"/>
    <property type="match status" value="1"/>
</dbReference>
<evidence type="ECO:0000313" key="7">
    <source>
        <dbReference type="EMBL" id="GGA40310.1"/>
    </source>
</evidence>
<dbReference type="RefSeq" id="WP_127073253.1">
    <property type="nucleotide sequence ID" value="NZ_BMKB01000001.1"/>
</dbReference>
<sequence>MNDVLISARNLGKTFSSASGLLGRKGRDVRAVDGVSFDVHRRETVALVGESGCGKSTLGRLLLRLIEASEGEVHYMGKDLLKLSREQMRAMRKDLQFVFQDPYGSLSPRRTIFEIISEPLEVFSVGKTRSQRRERVAQLLDQVGLSPSFMDRQPRQFSGGQRQRIGIARAIALDPTFIVADEPVSSLDVSVQAQIVNLMQDLQEDKGFSFLFIAHDLSVVRHIADRVAVMYLGRIVEIGPKAMVYDTPHHPYTQALLSAVPEPDPDAKKTQIILEGDVPSPANVPPGCSFHTRCPIVQAVCRRDRPPLLDTGKGQMVACHFAEAHPLTKGEHADLAKTRLQAVGSTGAL</sequence>
<keyword evidence="8" id="KW-1185">Reference proteome</keyword>
<dbReference type="GO" id="GO:0016887">
    <property type="term" value="F:ATP hydrolysis activity"/>
    <property type="evidence" value="ECO:0007669"/>
    <property type="project" value="InterPro"/>
</dbReference>
<evidence type="ECO:0000256" key="4">
    <source>
        <dbReference type="ARBA" id="ARBA00022741"/>
    </source>
</evidence>
<dbReference type="PROSITE" id="PS50893">
    <property type="entry name" value="ABC_TRANSPORTER_2"/>
    <property type="match status" value="1"/>
</dbReference>
<dbReference type="GO" id="GO:0005524">
    <property type="term" value="F:ATP binding"/>
    <property type="evidence" value="ECO:0007669"/>
    <property type="project" value="UniProtKB-KW"/>
</dbReference>
<dbReference type="InterPro" id="IPR027417">
    <property type="entry name" value="P-loop_NTPase"/>
</dbReference>
<evidence type="ECO:0000256" key="5">
    <source>
        <dbReference type="ARBA" id="ARBA00022840"/>
    </source>
</evidence>
<dbReference type="PANTHER" id="PTHR43776:SF7">
    <property type="entry name" value="D,D-DIPEPTIDE TRANSPORT ATP-BINDING PROTEIN DDPF-RELATED"/>
    <property type="match status" value="1"/>
</dbReference>
<dbReference type="OrthoDB" id="9815712at2"/>
<dbReference type="SUPFAM" id="SSF52540">
    <property type="entry name" value="P-loop containing nucleoside triphosphate hydrolases"/>
    <property type="match status" value="1"/>
</dbReference>
<reference evidence="7 8" key="1">
    <citation type="journal article" date="2014" name="Int. J. Syst. Evol. Microbiol.">
        <title>Complete genome sequence of Corynebacterium casei LMG S-19264T (=DSM 44701T), isolated from a smear-ripened cheese.</title>
        <authorList>
            <consortium name="US DOE Joint Genome Institute (JGI-PGF)"/>
            <person name="Walter F."/>
            <person name="Albersmeier A."/>
            <person name="Kalinowski J."/>
            <person name="Ruckert C."/>
        </authorList>
    </citation>
    <scope>NUCLEOTIDE SEQUENCE [LARGE SCALE GENOMIC DNA]</scope>
    <source>
        <strain evidence="7 8">CGMCC 1.15896</strain>
    </source>
</reference>
<dbReference type="InterPro" id="IPR003593">
    <property type="entry name" value="AAA+_ATPase"/>
</dbReference>
<dbReference type="Gene3D" id="3.40.50.300">
    <property type="entry name" value="P-loop containing nucleotide triphosphate hydrolases"/>
    <property type="match status" value="1"/>
</dbReference>
<dbReference type="SMART" id="SM00382">
    <property type="entry name" value="AAA"/>
    <property type="match status" value="1"/>
</dbReference>
<comment type="subcellular location">
    <subcellularLocation>
        <location evidence="1">Cell inner membrane</location>
        <topology evidence="1">Peripheral membrane protein</topology>
    </subcellularLocation>
</comment>
<gene>
    <name evidence="7" type="ORF">GCM10011499_07300</name>
</gene>
<protein>
    <submittedName>
        <fullName evidence="7">Peptide ABC transporter ATP-binding protein</fullName>
    </submittedName>
</protein>
<proteinExistence type="inferred from homology"/>
<dbReference type="GO" id="GO:0015833">
    <property type="term" value="P:peptide transport"/>
    <property type="evidence" value="ECO:0007669"/>
    <property type="project" value="InterPro"/>
</dbReference>
<dbReference type="GO" id="GO:0055085">
    <property type="term" value="P:transmembrane transport"/>
    <property type="evidence" value="ECO:0007669"/>
    <property type="project" value="UniProtKB-ARBA"/>
</dbReference>
<dbReference type="InterPro" id="IPR017871">
    <property type="entry name" value="ABC_transporter-like_CS"/>
</dbReference>
<comment type="caution">
    <text evidence="7">The sequence shown here is derived from an EMBL/GenBank/DDBJ whole genome shotgun (WGS) entry which is preliminary data.</text>
</comment>